<evidence type="ECO:0000313" key="2">
    <source>
        <dbReference type="Proteomes" id="UP000325315"/>
    </source>
</evidence>
<protein>
    <submittedName>
        <fullName evidence="1">Ferredoxin-dependent glutamate synthase, chloroplastic</fullName>
    </submittedName>
</protein>
<dbReference type="AlphaFoldDB" id="A0A5B6VXZ3"/>
<name>A0A5B6VXZ3_9ROSI</name>
<evidence type="ECO:0000313" key="1">
    <source>
        <dbReference type="EMBL" id="KAA3474180.1"/>
    </source>
</evidence>
<keyword evidence="2" id="KW-1185">Reference proteome</keyword>
<dbReference type="EMBL" id="SMMG02000005">
    <property type="protein sequence ID" value="KAA3474180.1"/>
    <property type="molecule type" value="Genomic_DNA"/>
</dbReference>
<reference evidence="2" key="1">
    <citation type="journal article" date="2019" name="Plant Biotechnol. J.">
        <title>Genome sequencing of the Australian wild diploid species Gossypium australe highlights disease resistance and delayed gland morphogenesis.</title>
        <authorList>
            <person name="Cai Y."/>
            <person name="Cai X."/>
            <person name="Wang Q."/>
            <person name="Wang P."/>
            <person name="Zhang Y."/>
            <person name="Cai C."/>
            <person name="Xu Y."/>
            <person name="Wang K."/>
            <person name="Zhou Z."/>
            <person name="Wang C."/>
            <person name="Geng S."/>
            <person name="Li B."/>
            <person name="Dong Q."/>
            <person name="Hou Y."/>
            <person name="Wang H."/>
            <person name="Ai P."/>
            <person name="Liu Z."/>
            <person name="Yi F."/>
            <person name="Sun M."/>
            <person name="An G."/>
            <person name="Cheng J."/>
            <person name="Zhang Y."/>
            <person name="Shi Q."/>
            <person name="Xie Y."/>
            <person name="Shi X."/>
            <person name="Chang Y."/>
            <person name="Huang F."/>
            <person name="Chen Y."/>
            <person name="Hong S."/>
            <person name="Mi L."/>
            <person name="Sun Q."/>
            <person name="Zhang L."/>
            <person name="Zhou B."/>
            <person name="Peng R."/>
            <person name="Zhang X."/>
            <person name="Liu F."/>
        </authorList>
    </citation>
    <scope>NUCLEOTIDE SEQUENCE [LARGE SCALE GENOMIC DNA]</scope>
    <source>
        <strain evidence="2">cv. PA1801</strain>
    </source>
</reference>
<sequence>MVMLCRKLESLISRFWWRNSTTKMKLLYRPKSKYRLGFRDLARFNMALLAKQAWRLLMKSVCLFACVMKAKYYQ</sequence>
<organism evidence="1 2">
    <name type="scientific">Gossypium australe</name>
    <dbReference type="NCBI Taxonomy" id="47621"/>
    <lineage>
        <taxon>Eukaryota</taxon>
        <taxon>Viridiplantae</taxon>
        <taxon>Streptophyta</taxon>
        <taxon>Embryophyta</taxon>
        <taxon>Tracheophyta</taxon>
        <taxon>Spermatophyta</taxon>
        <taxon>Magnoliopsida</taxon>
        <taxon>eudicotyledons</taxon>
        <taxon>Gunneridae</taxon>
        <taxon>Pentapetalae</taxon>
        <taxon>rosids</taxon>
        <taxon>malvids</taxon>
        <taxon>Malvales</taxon>
        <taxon>Malvaceae</taxon>
        <taxon>Malvoideae</taxon>
        <taxon>Gossypium</taxon>
    </lineage>
</organism>
<proteinExistence type="predicted"/>
<dbReference type="Proteomes" id="UP000325315">
    <property type="component" value="Unassembled WGS sequence"/>
</dbReference>
<comment type="caution">
    <text evidence="1">The sequence shown here is derived from an EMBL/GenBank/DDBJ whole genome shotgun (WGS) entry which is preliminary data.</text>
</comment>
<dbReference type="OrthoDB" id="1734132at2759"/>
<accession>A0A5B6VXZ3</accession>
<gene>
    <name evidence="1" type="ORF">EPI10_024499</name>
</gene>